<feature type="non-terminal residue" evidence="1">
    <location>
        <position position="1"/>
    </location>
</feature>
<gene>
    <name evidence="1" type="ORF">BGT96224V316_LOCUS3467</name>
</gene>
<proteinExistence type="predicted"/>
<reference evidence="1 2" key="1">
    <citation type="submission" date="2018-08" db="EMBL/GenBank/DDBJ databases">
        <authorList>
            <person name="Muller C M."/>
        </authorList>
    </citation>
    <scope>NUCLEOTIDE SEQUENCE [LARGE SCALE GENOMIC DNA]</scope>
</reference>
<evidence type="ECO:0000313" key="1">
    <source>
        <dbReference type="EMBL" id="VDB85740.1"/>
    </source>
</evidence>
<name>A0A9X9MFS7_BLUGR</name>
<sequence length="44" mass="5230">GNESNKANTHHRPLYNSVKHILIKLLFVYNSPPHNHNSWIIRRL</sequence>
<accession>A0A9X9MFS7</accession>
<dbReference type="EMBL" id="LR026988">
    <property type="protein sequence ID" value="VDB85740.1"/>
    <property type="molecule type" value="Genomic_DNA"/>
</dbReference>
<protein>
    <submittedName>
        <fullName evidence="1">Bgt-50332</fullName>
    </submittedName>
</protein>
<evidence type="ECO:0000313" key="2">
    <source>
        <dbReference type="Proteomes" id="UP000324639"/>
    </source>
</evidence>
<organism evidence="1 2">
    <name type="scientific">Blumeria graminis f. sp. tritici</name>
    <dbReference type="NCBI Taxonomy" id="62690"/>
    <lineage>
        <taxon>Eukaryota</taxon>
        <taxon>Fungi</taxon>
        <taxon>Dikarya</taxon>
        <taxon>Ascomycota</taxon>
        <taxon>Pezizomycotina</taxon>
        <taxon>Leotiomycetes</taxon>
        <taxon>Erysiphales</taxon>
        <taxon>Erysiphaceae</taxon>
        <taxon>Blumeria</taxon>
    </lineage>
</organism>
<keyword evidence="2" id="KW-1185">Reference proteome</keyword>
<dbReference type="Proteomes" id="UP000324639">
    <property type="component" value="Chromosome Bgt_-05"/>
</dbReference>
<dbReference type="AlphaFoldDB" id="A0A9X9MFS7"/>